<sequence>MHRRRIRGLTPQFDQRPPLAYKEELATSIPAELQNGTPRSPPCLLFDVDLHKN</sequence>
<reference evidence="2 3" key="1">
    <citation type="journal article" date="2019" name="Sci. Rep.">
        <title>Orb-weaving spider Araneus ventricosus genome elucidates the spidroin gene catalogue.</title>
        <authorList>
            <person name="Kono N."/>
            <person name="Nakamura H."/>
            <person name="Ohtoshi R."/>
            <person name="Moran D.A.P."/>
            <person name="Shinohara A."/>
            <person name="Yoshida Y."/>
            <person name="Fujiwara M."/>
            <person name="Mori M."/>
            <person name="Tomita M."/>
            <person name="Arakawa K."/>
        </authorList>
    </citation>
    <scope>NUCLEOTIDE SEQUENCE [LARGE SCALE GENOMIC DNA]</scope>
</reference>
<organism evidence="2 3">
    <name type="scientific">Araneus ventricosus</name>
    <name type="common">Orbweaver spider</name>
    <name type="synonym">Epeira ventricosa</name>
    <dbReference type="NCBI Taxonomy" id="182803"/>
    <lineage>
        <taxon>Eukaryota</taxon>
        <taxon>Metazoa</taxon>
        <taxon>Ecdysozoa</taxon>
        <taxon>Arthropoda</taxon>
        <taxon>Chelicerata</taxon>
        <taxon>Arachnida</taxon>
        <taxon>Araneae</taxon>
        <taxon>Araneomorphae</taxon>
        <taxon>Entelegynae</taxon>
        <taxon>Araneoidea</taxon>
        <taxon>Araneidae</taxon>
        <taxon>Araneus</taxon>
    </lineage>
</organism>
<feature type="region of interest" description="Disordered" evidence="1">
    <location>
        <begin position="31"/>
        <end position="53"/>
    </location>
</feature>
<comment type="caution">
    <text evidence="2">The sequence shown here is derived from an EMBL/GenBank/DDBJ whole genome shotgun (WGS) entry which is preliminary data.</text>
</comment>
<feature type="non-terminal residue" evidence="2">
    <location>
        <position position="53"/>
    </location>
</feature>
<evidence type="ECO:0000256" key="1">
    <source>
        <dbReference type="SAM" id="MobiDB-lite"/>
    </source>
</evidence>
<dbReference type="EMBL" id="BGPR01121283">
    <property type="protein sequence ID" value="GBN21071.1"/>
    <property type="molecule type" value="Genomic_DNA"/>
</dbReference>
<dbReference type="Proteomes" id="UP000499080">
    <property type="component" value="Unassembled WGS sequence"/>
</dbReference>
<dbReference type="AlphaFoldDB" id="A0A4Y2M271"/>
<protein>
    <submittedName>
        <fullName evidence="2">Uncharacterized protein</fullName>
    </submittedName>
</protein>
<evidence type="ECO:0000313" key="3">
    <source>
        <dbReference type="Proteomes" id="UP000499080"/>
    </source>
</evidence>
<proteinExistence type="predicted"/>
<accession>A0A4Y2M271</accession>
<keyword evidence="3" id="KW-1185">Reference proteome</keyword>
<evidence type="ECO:0000313" key="2">
    <source>
        <dbReference type="EMBL" id="GBN21071.1"/>
    </source>
</evidence>
<gene>
    <name evidence="2" type="ORF">AVEN_84681_1</name>
</gene>
<name>A0A4Y2M271_ARAVE</name>